<reference evidence="3" key="1">
    <citation type="submission" date="2025-08" db="UniProtKB">
        <authorList>
            <consortium name="RefSeq"/>
        </authorList>
    </citation>
    <scope>IDENTIFICATION</scope>
    <source>
        <tissue evidence="3">Muscle</tissue>
    </source>
</reference>
<sequence length="278" mass="31716">KIPIKIKKVKQRKYGVLSKSESFPEDSDLAQELHCDAVKYIQDAAKQNNNQEASEFVLQQAVVTSSEESEENDETNKLNKNTEEEGDISDHSKIYITPMDDDDSQVTPKKNKSHKLLRLKSTDSEGDTDHEDKYSKDKSKKKCVRAKRKILSSDDETSSSESKEESDSSCSSLVFSDDKNTRKKKKISSDDDKEAKSSKKPKKRRRIKLLNTSESSSDVDNSKVVSTSKQSFQDTPSGKGRRNIRKLIIDHKLQDQTRVAAQEEMERRKRVLERQKLA</sequence>
<protein>
    <submittedName>
        <fullName evidence="3">Transcriptional regulator ATRX-like</fullName>
    </submittedName>
</protein>
<organism evidence="2 3">
    <name type="scientific">Limulus polyphemus</name>
    <name type="common">Atlantic horseshoe crab</name>
    <dbReference type="NCBI Taxonomy" id="6850"/>
    <lineage>
        <taxon>Eukaryota</taxon>
        <taxon>Metazoa</taxon>
        <taxon>Ecdysozoa</taxon>
        <taxon>Arthropoda</taxon>
        <taxon>Chelicerata</taxon>
        <taxon>Merostomata</taxon>
        <taxon>Xiphosura</taxon>
        <taxon>Limulidae</taxon>
        <taxon>Limulus</taxon>
    </lineage>
</organism>
<feature type="region of interest" description="Disordered" evidence="1">
    <location>
        <begin position="258"/>
        <end position="278"/>
    </location>
</feature>
<dbReference type="Proteomes" id="UP000694941">
    <property type="component" value="Unplaced"/>
</dbReference>
<evidence type="ECO:0000313" key="3">
    <source>
        <dbReference type="RefSeq" id="XP_013789845.2"/>
    </source>
</evidence>
<dbReference type="GeneID" id="106473713"/>
<feature type="compositionally biased region" description="Basic residues" evidence="1">
    <location>
        <begin position="198"/>
        <end position="208"/>
    </location>
</feature>
<gene>
    <name evidence="3" type="primary">LOC106473713</name>
</gene>
<feature type="compositionally biased region" description="Basic and acidic residues" evidence="1">
    <location>
        <begin position="74"/>
        <end position="93"/>
    </location>
</feature>
<dbReference type="RefSeq" id="XP_013789845.2">
    <property type="nucleotide sequence ID" value="XM_013934391.2"/>
</dbReference>
<feature type="region of interest" description="Disordered" evidence="1">
    <location>
        <begin position="61"/>
        <end position="243"/>
    </location>
</feature>
<evidence type="ECO:0000256" key="1">
    <source>
        <dbReference type="SAM" id="MobiDB-lite"/>
    </source>
</evidence>
<feature type="compositionally biased region" description="Basic and acidic residues" evidence="1">
    <location>
        <begin position="187"/>
        <end position="197"/>
    </location>
</feature>
<feature type="non-terminal residue" evidence="3">
    <location>
        <position position="1"/>
    </location>
</feature>
<accession>A0ABM1BW63</accession>
<feature type="compositionally biased region" description="Basic residues" evidence="1">
    <location>
        <begin position="109"/>
        <end position="118"/>
    </location>
</feature>
<feature type="compositionally biased region" description="Low complexity" evidence="1">
    <location>
        <begin position="211"/>
        <end position="229"/>
    </location>
</feature>
<keyword evidence="2" id="KW-1185">Reference proteome</keyword>
<feature type="compositionally biased region" description="Basic and acidic residues" evidence="1">
    <location>
        <begin position="264"/>
        <end position="278"/>
    </location>
</feature>
<proteinExistence type="predicted"/>
<feature type="compositionally biased region" description="Basic residues" evidence="1">
    <location>
        <begin position="138"/>
        <end position="150"/>
    </location>
</feature>
<evidence type="ECO:0000313" key="2">
    <source>
        <dbReference type="Proteomes" id="UP000694941"/>
    </source>
</evidence>
<feature type="non-terminal residue" evidence="3">
    <location>
        <position position="278"/>
    </location>
</feature>
<name>A0ABM1BW63_LIMPO</name>